<dbReference type="EMBL" id="JACSIT010000100">
    <property type="protein sequence ID" value="MBC6994535.1"/>
    <property type="molecule type" value="Genomic_DNA"/>
</dbReference>
<dbReference type="InterPro" id="IPR025737">
    <property type="entry name" value="FApF"/>
</dbReference>
<sequence length="303" mass="33279">MYVRKLLLAMLVLLCPVMTKACDACGCGIGGGGFGLLSLYRNNFVGLSYGGLPFRSKLTSGEYTGTEDVFHLLELQLRYEIMPGWRVDAVMPYRHNVRISPDGDDTLEGLGDLRFGVNYVLADNRPLGQQGGSWYWEAGLVLSAPTGAYQADLLDQRYLPDNFNLGRGALGYGLRSALVLNHQRVGLSLSGRHLRYAKSDAHYRFGAETSLSAQVFSQFSYDPHWKLIPFVGLNYERTAANETVDALPVHATGGKALLAAAGVNVRYDDFTIGVVASLPLAQDYAEGMTELGFSRQIQILYNF</sequence>
<proteinExistence type="predicted"/>
<feature type="chain" id="PRO_5037180963" description="Transporter" evidence="1">
    <location>
        <begin position="22"/>
        <end position="303"/>
    </location>
</feature>
<protein>
    <recommendedName>
        <fullName evidence="4">Transporter</fullName>
    </recommendedName>
</protein>
<evidence type="ECO:0000256" key="1">
    <source>
        <dbReference type="SAM" id="SignalP"/>
    </source>
</evidence>
<dbReference type="RefSeq" id="WP_187466606.1">
    <property type="nucleotide sequence ID" value="NZ_JACSIT010000100.1"/>
</dbReference>
<evidence type="ECO:0000313" key="3">
    <source>
        <dbReference type="Proteomes" id="UP000650081"/>
    </source>
</evidence>
<reference evidence="2" key="1">
    <citation type="submission" date="2020-08" db="EMBL/GenBank/DDBJ databases">
        <title>Lewinella bacteria from marine environments.</title>
        <authorList>
            <person name="Zhong Y."/>
        </authorList>
    </citation>
    <scope>NUCLEOTIDE SEQUENCE</scope>
    <source>
        <strain evidence="2">KCTC 42187</strain>
    </source>
</reference>
<keyword evidence="3" id="KW-1185">Reference proteome</keyword>
<dbReference type="AlphaFoldDB" id="A0A923PL43"/>
<comment type="caution">
    <text evidence="2">The sequence shown here is derived from an EMBL/GenBank/DDBJ whole genome shotgun (WGS) entry which is preliminary data.</text>
</comment>
<organism evidence="2 3">
    <name type="scientific">Neolewinella lacunae</name>
    <dbReference type="NCBI Taxonomy" id="1517758"/>
    <lineage>
        <taxon>Bacteria</taxon>
        <taxon>Pseudomonadati</taxon>
        <taxon>Bacteroidota</taxon>
        <taxon>Saprospiria</taxon>
        <taxon>Saprospirales</taxon>
        <taxon>Lewinellaceae</taxon>
        <taxon>Neolewinella</taxon>
    </lineage>
</organism>
<keyword evidence="1" id="KW-0732">Signal</keyword>
<name>A0A923PL43_9BACT</name>
<gene>
    <name evidence="2" type="ORF">H9S92_10185</name>
</gene>
<dbReference type="Proteomes" id="UP000650081">
    <property type="component" value="Unassembled WGS sequence"/>
</dbReference>
<accession>A0A923PL43</accession>
<evidence type="ECO:0008006" key="4">
    <source>
        <dbReference type="Google" id="ProtNLM"/>
    </source>
</evidence>
<feature type="signal peptide" evidence="1">
    <location>
        <begin position="1"/>
        <end position="21"/>
    </location>
</feature>
<evidence type="ECO:0000313" key="2">
    <source>
        <dbReference type="EMBL" id="MBC6994535.1"/>
    </source>
</evidence>
<dbReference type="Pfam" id="PF13557">
    <property type="entry name" value="Phenol_MetA_deg"/>
    <property type="match status" value="1"/>
</dbReference>